<keyword evidence="1" id="KW-0812">Transmembrane</keyword>
<sequence length="97" mass="10163">MKRYLGIALAVIAVLGIGALEINDVLTLTMANYLLAAVLVFGGLLIVAFKMYFLSSIVPVKAKGDYTAEQQKLARASGWVVLGLGVLIGLLTAVGVL</sequence>
<evidence type="ECO:0008006" key="4">
    <source>
        <dbReference type="Google" id="ProtNLM"/>
    </source>
</evidence>
<feature type="transmembrane region" description="Helical" evidence="1">
    <location>
        <begin position="35"/>
        <end position="55"/>
    </location>
</feature>
<dbReference type="RefSeq" id="WP_161870834.1">
    <property type="nucleotide sequence ID" value="NZ_MAEI02000001.1"/>
</dbReference>
<organism evidence="2 3">
    <name type="scientific">Enterococcus diestrammenae</name>
    <dbReference type="NCBI Taxonomy" id="1155073"/>
    <lineage>
        <taxon>Bacteria</taxon>
        <taxon>Bacillati</taxon>
        <taxon>Bacillota</taxon>
        <taxon>Bacilli</taxon>
        <taxon>Lactobacillales</taxon>
        <taxon>Enterococcaceae</taxon>
        <taxon>Enterococcus</taxon>
    </lineage>
</organism>
<keyword evidence="1" id="KW-1133">Transmembrane helix</keyword>
<reference evidence="3" key="1">
    <citation type="submission" date="2016-06" db="EMBL/GenBank/DDBJ databases">
        <title>Four novel species of enterococci isolated from chicken manure.</title>
        <authorList>
            <person name="Van Tyne D."/>
        </authorList>
    </citation>
    <scope>NUCLEOTIDE SEQUENCE [LARGE SCALE GENOMIC DNA]</scope>
    <source>
        <strain evidence="3">JM9A</strain>
    </source>
</reference>
<dbReference type="EMBL" id="MAEI02000001">
    <property type="protein sequence ID" value="MEO1781236.1"/>
    <property type="molecule type" value="Genomic_DNA"/>
</dbReference>
<proteinExistence type="predicted"/>
<evidence type="ECO:0000313" key="2">
    <source>
        <dbReference type="EMBL" id="MEO1781236.1"/>
    </source>
</evidence>
<feature type="transmembrane region" description="Helical" evidence="1">
    <location>
        <begin position="76"/>
        <end position="96"/>
    </location>
</feature>
<accession>A0ABV0F3L2</accession>
<protein>
    <recommendedName>
        <fullName evidence="4">DUF3899 domain-containing protein</fullName>
    </recommendedName>
</protein>
<evidence type="ECO:0000256" key="1">
    <source>
        <dbReference type="SAM" id="Phobius"/>
    </source>
</evidence>
<keyword evidence="1" id="KW-0472">Membrane</keyword>
<dbReference type="Proteomes" id="UP001429357">
    <property type="component" value="Unassembled WGS sequence"/>
</dbReference>
<name>A0ABV0F3L2_9ENTE</name>
<keyword evidence="3" id="KW-1185">Reference proteome</keyword>
<comment type="caution">
    <text evidence="2">The sequence shown here is derived from an EMBL/GenBank/DDBJ whole genome shotgun (WGS) entry which is preliminary data.</text>
</comment>
<reference evidence="2 3" key="2">
    <citation type="submission" date="2024-02" db="EMBL/GenBank/DDBJ databases">
        <title>The Genome Sequence of Enterococcus diestrammenae JM9A.</title>
        <authorList>
            <person name="Earl A."/>
            <person name="Manson A."/>
            <person name="Gilmore M."/>
            <person name="Sanders J."/>
            <person name="Shea T."/>
            <person name="Howe W."/>
            <person name="Livny J."/>
            <person name="Cuomo C."/>
            <person name="Neafsey D."/>
            <person name="Birren B."/>
        </authorList>
    </citation>
    <scope>NUCLEOTIDE SEQUENCE [LARGE SCALE GENOMIC DNA]</scope>
    <source>
        <strain evidence="2 3">JM9A</strain>
    </source>
</reference>
<gene>
    <name evidence="2" type="ORF">BAU18_000815</name>
</gene>
<evidence type="ECO:0000313" key="3">
    <source>
        <dbReference type="Proteomes" id="UP001429357"/>
    </source>
</evidence>